<dbReference type="WBParaSite" id="HPBE_0001298601-mRNA-1">
    <property type="protein sequence ID" value="HPBE_0001298601-mRNA-1"/>
    <property type="gene ID" value="HPBE_0001298601"/>
</dbReference>
<reference evidence="1 2" key="1">
    <citation type="submission" date="2018-11" db="EMBL/GenBank/DDBJ databases">
        <authorList>
            <consortium name="Pathogen Informatics"/>
        </authorList>
    </citation>
    <scope>NUCLEOTIDE SEQUENCE [LARGE SCALE GENOMIC DNA]</scope>
</reference>
<reference evidence="3" key="2">
    <citation type="submission" date="2019-09" db="UniProtKB">
        <authorList>
            <consortium name="WormBaseParasite"/>
        </authorList>
    </citation>
    <scope>IDENTIFICATION</scope>
</reference>
<dbReference type="EMBL" id="UZAH01027721">
    <property type="protein sequence ID" value="VDO94435.1"/>
    <property type="molecule type" value="Genomic_DNA"/>
</dbReference>
<evidence type="ECO:0000313" key="1">
    <source>
        <dbReference type="EMBL" id="VDO94435.1"/>
    </source>
</evidence>
<dbReference type="Pfam" id="PF04870">
    <property type="entry name" value="Moulting_cycle"/>
    <property type="match status" value="1"/>
</dbReference>
<keyword evidence="2" id="KW-1185">Reference proteome</keyword>
<dbReference type="PANTHER" id="PTHR21523">
    <property type="match status" value="1"/>
</dbReference>
<organism evidence="1">
    <name type="scientific">Heligmosomoides polygyrus</name>
    <name type="common">Parasitic roundworm</name>
    <dbReference type="NCBI Taxonomy" id="6339"/>
    <lineage>
        <taxon>Eukaryota</taxon>
        <taxon>Metazoa</taxon>
        <taxon>Ecdysozoa</taxon>
        <taxon>Nematoda</taxon>
        <taxon>Chromadorea</taxon>
        <taxon>Rhabditida</taxon>
        <taxon>Rhabditina</taxon>
        <taxon>Rhabditomorpha</taxon>
        <taxon>Strongyloidea</taxon>
        <taxon>Heligmosomidae</taxon>
        <taxon>Heligmosomoides</taxon>
    </lineage>
</organism>
<dbReference type="OrthoDB" id="5870064at2759"/>
<evidence type="ECO:0000313" key="3">
    <source>
        <dbReference type="WBParaSite" id="HPBE_0001298601-mRNA-1"/>
    </source>
</evidence>
<evidence type="ECO:0000313" key="2">
    <source>
        <dbReference type="Proteomes" id="UP000050761"/>
    </source>
</evidence>
<proteinExistence type="predicted"/>
<gene>
    <name evidence="1" type="ORF">HPBE_LOCUS12987</name>
</gene>
<dbReference type="InterPro" id="IPR006954">
    <property type="entry name" value="Mlt-10-like"/>
</dbReference>
<accession>A0A3P8DDV5</accession>
<dbReference type="AlphaFoldDB" id="A0A3P8DDV5"/>
<protein>
    <submittedName>
        <fullName evidence="3">Uma2 domain-containing protein</fullName>
    </submittedName>
</protein>
<dbReference type="Proteomes" id="UP000050761">
    <property type="component" value="Unassembled WGS sequence"/>
</dbReference>
<name>A0A3P8DDV5_HELPZ</name>
<dbReference type="PANTHER" id="PTHR21523:SF38">
    <property type="entry name" value="MLT-TEN (MLT-10) RELATED"/>
    <property type="match status" value="1"/>
</dbReference>
<sequence>MKPEIEETKNVKLPLVEKLSRKNSQWKRAHATFDDEQRLDYKRNGYAFMNEKQLALIYDRQEQDLYALNITELGALSKEEKISRLEKDIRALAALDQDPSWQANKGALSPSVYSPETASLIILSPEILSPRIESKERMVIEVSCKKFYRRIFSVGLTAKKRCITLARPVYTVILEKVKSTNITEACHVCHYFPSYRFNFIK</sequence>